<dbReference type="AlphaFoldDB" id="A0A165C8R6"/>
<evidence type="ECO:0000256" key="1">
    <source>
        <dbReference type="SAM" id="MobiDB-lite"/>
    </source>
</evidence>
<reference evidence="2 3" key="1">
    <citation type="journal article" date="2016" name="Mol. Biol. Evol.">
        <title>Comparative Genomics of Early-Diverging Mushroom-Forming Fungi Provides Insights into the Origins of Lignocellulose Decay Capabilities.</title>
        <authorList>
            <person name="Nagy L.G."/>
            <person name="Riley R."/>
            <person name="Tritt A."/>
            <person name="Adam C."/>
            <person name="Daum C."/>
            <person name="Floudas D."/>
            <person name="Sun H."/>
            <person name="Yadav J.S."/>
            <person name="Pangilinan J."/>
            <person name="Larsson K.H."/>
            <person name="Matsuura K."/>
            <person name="Barry K."/>
            <person name="Labutti K."/>
            <person name="Kuo R."/>
            <person name="Ohm R.A."/>
            <person name="Bhattacharya S.S."/>
            <person name="Shirouzu T."/>
            <person name="Yoshinaga Y."/>
            <person name="Martin F.M."/>
            <person name="Grigoriev I.V."/>
            <person name="Hibbett D.S."/>
        </authorList>
    </citation>
    <scope>NUCLEOTIDE SEQUENCE [LARGE SCALE GENOMIC DNA]</scope>
    <source>
        <strain evidence="2 3">HHB12029</strain>
    </source>
</reference>
<sequence length="180" mass="19130">MQRQGHAQYGSVDAAPPEMPSYCDRVAIEYDGRKNLYAPRHEILKPKTRSSLGSAYTVRGKSHVSRDSTSLLTIRVTDSKHGLVQFPGTQVGSDADRGLHDALTVDACAALVVTLVPGVPSSTHALHADTRLHGHADALTVNTCAAFGGASRSARRDAQARNLELDTPTCNGKDTPSTGQ</sequence>
<protein>
    <submittedName>
        <fullName evidence="2">Uncharacterized protein</fullName>
    </submittedName>
</protein>
<dbReference type="InParanoid" id="A0A165C8R6"/>
<feature type="region of interest" description="Disordered" evidence="1">
    <location>
        <begin position="155"/>
        <end position="180"/>
    </location>
</feature>
<organism evidence="2 3">
    <name type="scientific">Exidia glandulosa HHB12029</name>
    <dbReference type="NCBI Taxonomy" id="1314781"/>
    <lineage>
        <taxon>Eukaryota</taxon>
        <taxon>Fungi</taxon>
        <taxon>Dikarya</taxon>
        <taxon>Basidiomycota</taxon>
        <taxon>Agaricomycotina</taxon>
        <taxon>Agaricomycetes</taxon>
        <taxon>Auriculariales</taxon>
        <taxon>Exidiaceae</taxon>
        <taxon>Exidia</taxon>
    </lineage>
</organism>
<proteinExistence type="predicted"/>
<evidence type="ECO:0000313" key="3">
    <source>
        <dbReference type="Proteomes" id="UP000077266"/>
    </source>
</evidence>
<evidence type="ECO:0000313" key="2">
    <source>
        <dbReference type="EMBL" id="KZV82028.1"/>
    </source>
</evidence>
<accession>A0A165C8R6</accession>
<feature type="compositionally biased region" description="Polar residues" evidence="1">
    <location>
        <begin position="168"/>
        <end position="180"/>
    </location>
</feature>
<gene>
    <name evidence="2" type="ORF">EXIGLDRAFT_779045</name>
</gene>
<name>A0A165C8R6_EXIGL</name>
<dbReference type="EMBL" id="KV426350">
    <property type="protein sequence ID" value="KZV82028.1"/>
    <property type="molecule type" value="Genomic_DNA"/>
</dbReference>
<keyword evidence="3" id="KW-1185">Reference proteome</keyword>
<dbReference type="Proteomes" id="UP000077266">
    <property type="component" value="Unassembled WGS sequence"/>
</dbReference>